<evidence type="ECO:0000256" key="1">
    <source>
        <dbReference type="SAM" id="Phobius"/>
    </source>
</evidence>
<feature type="transmembrane region" description="Helical" evidence="1">
    <location>
        <begin position="6"/>
        <end position="22"/>
    </location>
</feature>
<dbReference type="EMBL" id="LZFO01000010">
    <property type="protein sequence ID" value="OFI06588.1"/>
    <property type="molecule type" value="Genomic_DNA"/>
</dbReference>
<keyword evidence="1" id="KW-0472">Membrane</keyword>
<dbReference type="InterPro" id="IPR025987">
    <property type="entry name" value="GW_dom"/>
</dbReference>
<dbReference type="Gene3D" id="2.30.30.40">
    <property type="entry name" value="SH3 Domains"/>
    <property type="match status" value="1"/>
</dbReference>
<organism evidence="3 4">
    <name type="scientific">Clostridium acetireducens DSM 10703</name>
    <dbReference type="NCBI Taxonomy" id="1121290"/>
    <lineage>
        <taxon>Bacteria</taxon>
        <taxon>Bacillati</taxon>
        <taxon>Bacillota</taxon>
        <taxon>Clostridia</taxon>
        <taxon>Eubacteriales</taxon>
        <taxon>Clostridiaceae</taxon>
        <taxon>Clostridium</taxon>
    </lineage>
</organism>
<reference evidence="3 4" key="1">
    <citation type="submission" date="2016-06" db="EMBL/GenBank/DDBJ databases">
        <title>Genome sequence of Clostridium acetireducens DSM 10703.</title>
        <authorList>
            <person name="Poehlein A."/>
            <person name="Fluechter S."/>
            <person name="Duerre P."/>
            <person name="Daniel R."/>
        </authorList>
    </citation>
    <scope>NUCLEOTIDE SEQUENCE [LARGE SCALE GENOMIC DNA]</scope>
    <source>
        <strain evidence="3 4">DSM 10703</strain>
    </source>
</reference>
<keyword evidence="1" id="KW-1133">Transmembrane helix</keyword>
<keyword evidence="1" id="KW-0812">Transmembrane</keyword>
<gene>
    <name evidence="3" type="ORF">CLOACE_09300</name>
</gene>
<dbReference type="RefSeq" id="WP_070109874.1">
    <property type="nucleotide sequence ID" value="NZ_LZFO01000010.1"/>
</dbReference>
<accession>A0A1E8EZN1</accession>
<evidence type="ECO:0000313" key="4">
    <source>
        <dbReference type="Proteomes" id="UP000175744"/>
    </source>
</evidence>
<dbReference type="SUPFAM" id="SSF82057">
    <property type="entry name" value="Prokaryotic SH3-related domain"/>
    <property type="match status" value="1"/>
</dbReference>
<sequence length="140" mass="16553">MLAFFLFLVFAITCIILFMYFNNKLINQHKKLILLKRQNTNLKNIIDKSSFNYPDEFKIEYFSAKCNKGIVLERCPLYLSPLTKSPILRYINKNTYVKIHDEAKIRQYTWYEVSISSNNKINTKGWIESTKVNLISSILL</sequence>
<comment type="caution">
    <text evidence="3">The sequence shown here is derived from an EMBL/GenBank/DDBJ whole genome shotgun (WGS) entry which is preliminary data.</text>
</comment>
<evidence type="ECO:0000313" key="3">
    <source>
        <dbReference type="EMBL" id="OFI06588.1"/>
    </source>
</evidence>
<protein>
    <recommendedName>
        <fullName evidence="2">GW domain-containing protein</fullName>
    </recommendedName>
</protein>
<keyword evidence="4" id="KW-1185">Reference proteome</keyword>
<proteinExistence type="predicted"/>
<dbReference type="OrthoDB" id="1925115at2"/>
<evidence type="ECO:0000259" key="2">
    <source>
        <dbReference type="Pfam" id="PF13457"/>
    </source>
</evidence>
<dbReference type="Pfam" id="PF13457">
    <property type="entry name" value="GW"/>
    <property type="match status" value="1"/>
</dbReference>
<feature type="domain" description="GW" evidence="2">
    <location>
        <begin position="93"/>
        <end position="133"/>
    </location>
</feature>
<dbReference type="AlphaFoldDB" id="A0A1E8EZN1"/>
<dbReference type="Proteomes" id="UP000175744">
    <property type="component" value="Unassembled WGS sequence"/>
</dbReference>
<name>A0A1E8EZN1_9CLOT</name>